<evidence type="ECO:0000256" key="1">
    <source>
        <dbReference type="SAM" id="MobiDB-lite"/>
    </source>
</evidence>
<evidence type="ECO:0000313" key="4">
    <source>
        <dbReference type="Proteomes" id="UP000198211"/>
    </source>
</evidence>
<sequence>MVYLPKDRVVITTQHVKNIQTLDKAQNEQVQRLYLQDDEDEDVDESTGDAENAAEAVLTRKEERRRVSRNLERNLPRKRRPGAESSKTAHETDVVNNVMEPNPKNYGEAMRSQYREQREVAMQEELTALEANGVWKVMKQPHGAHVLHTKWVYKTKIDAGEVMERRKTRVVTCGDEQEFGVDYSVTFAAVIDMCSLKLIFALARKWRVPAKHDDVPNSYVKADKEAELVILVRLPHGFKIPEETLKKLGVPSEKELVLELQKALYGLKQAGWRNGDLLVVGVYVEDLLVTGTRQKAVDAFFVELSDLVVKDLGTANKFLGMRVEYTDEEGYYLNQAAAITELL</sequence>
<evidence type="ECO:0000259" key="2">
    <source>
        <dbReference type="Pfam" id="PF07727"/>
    </source>
</evidence>
<feature type="region of interest" description="Disordered" evidence="1">
    <location>
        <begin position="65"/>
        <end position="90"/>
    </location>
</feature>
<comment type="caution">
    <text evidence="3">The sequence shown here is derived from an EMBL/GenBank/DDBJ whole genome shotgun (WGS) entry which is preliminary data.</text>
</comment>
<dbReference type="EMBL" id="NBNE01001300">
    <property type="protein sequence ID" value="OWZ14604.1"/>
    <property type="molecule type" value="Genomic_DNA"/>
</dbReference>
<evidence type="ECO:0000313" key="3">
    <source>
        <dbReference type="EMBL" id="OWZ14604.1"/>
    </source>
</evidence>
<feature type="domain" description="Reverse transcriptase Ty1/copia-type" evidence="2">
    <location>
        <begin position="132"/>
        <end position="271"/>
    </location>
</feature>
<protein>
    <submittedName>
        <fullName evidence="3">Putative mitochondrial protein</fullName>
    </submittedName>
</protein>
<dbReference type="Proteomes" id="UP000198211">
    <property type="component" value="Unassembled WGS sequence"/>
</dbReference>
<name>A0A225WB39_9STRA</name>
<keyword evidence="4" id="KW-1185">Reference proteome</keyword>
<feature type="compositionally biased region" description="Basic and acidic residues" evidence="1">
    <location>
        <begin position="65"/>
        <end position="75"/>
    </location>
</feature>
<dbReference type="AlphaFoldDB" id="A0A225WB39"/>
<dbReference type="STRING" id="4795.A0A225WB39"/>
<dbReference type="InterPro" id="IPR013103">
    <property type="entry name" value="RVT_2"/>
</dbReference>
<proteinExistence type="predicted"/>
<dbReference type="OrthoDB" id="163507at2759"/>
<accession>A0A225WB39</accession>
<dbReference type="Pfam" id="PF07727">
    <property type="entry name" value="RVT_2"/>
    <property type="match status" value="1"/>
</dbReference>
<organism evidence="3 4">
    <name type="scientific">Phytophthora megakarya</name>
    <dbReference type="NCBI Taxonomy" id="4795"/>
    <lineage>
        <taxon>Eukaryota</taxon>
        <taxon>Sar</taxon>
        <taxon>Stramenopiles</taxon>
        <taxon>Oomycota</taxon>
        <taxon>Peronosporomycetes</taxon>
        <taxon>Peronosporales</taxon>
        <taxon>Peronosporaceae</taxon>
        <taxon>Phytophthora</taxon>
    </lineage>
</organism>
<reference evidence="4" key="1">
    <citation type="submission" date="2017-03" db="EMBL/GenBank/DDBJ databases">
        <title>Phytopthora megakarya and P. palmivora, two closely related causual agents of cacao black pod achieved similar genome size and gene model numbers by different mechanisms.</title>
        <authorList>
            <person name="Ali S."/>
            <person name="Shao J."/>
            <person name="Larry D.J."/>
            <person name="Kronmiller B."/>
            <person name="Shen D."/>
            <person name="Strem M.D."/>
            <person name="Melnick R.L."/>
            <person name="Guiltinan M.J."/>
            <person name="Tyler B.M."/>
            <person name="Meinhardt L.W."/>
            <person name="Bailey B.A."/>
        </authorList>
    </citation>
    <scope>NUCLEOTIDE SEQUENCE [LARGE SCALE GENOMIC DNA]</scope>
    <source>
        <strain evidence="4">zdho120</strain>
    </source>
</reference>
<gene>
    <name evidence="3" type="ORF">PHMEG_00011889</name>
</gene>